<gene>
    <name evidence="1" type="ORF">PXEA_LOCUS5312</name>
</gene>
<comment type="caution">
    <text evidence="1">The sequence shown here is derived from an EMBL/GenBank/DDBJ whole genome shotgun (WGS) entry which is preliminary data.</text>
</comment>
<organism evidence="1 2">
    <name type="scientific">Protopolystoma xenopodis</name>
    <dbReference type="NCBI Taxonomy" id="117903"/>
    <lineage>
        <taxon>Eukaryota</taxon>
        <taxon>Metazoa</taxon>
        <taxon>Spiralia</taxon>
        <taxon>Lophotrochozoa</taxon>
        <taxon>Platyhelminthes</taxon>
        <taxon>Monogenea</taxon>
        <taxon>Polyopisthocotylea</taxon>
        <taxon>Polystomatidea</taxon>
        <taxon>Polystomatidae</taxon>
        <taxon>Protopolystoma</taxon>
    </lineage>
</organism>
<dbReference type="AlphaFoldDB" id="A0A448WHH2"/>
<protein>
    <submittedName>
        <fullName evidence="1">Uncharacterized protein</fullName>
    </submittedName>
</protein>
<proteinExistence type="predicted"/>
<sequence>MHSLDLALASRRYIGRVEVTSSSNAAAGVAAGEAPFLHSLLAALLTTARCLGATQDELSRALCVHSNGTAENYRVLLNQE</sequence>
<reference evidence="1" key="1">
    <citation type="submission" date="2018-11" db="EMBL/GenBank/DDBJ databases">
        <authorList>
            <consortium name="Pathogen Informatics"/>
        </authorList>
    </citation>
    <scope>NUCLEOTIDE SEQUENCE</scope>
</reference>
<dbReference type="EMBL" id="CAAALY010013116">
    <property type="protein sequence ID" value="VEL11872.1"/>
    <property type="molecule type" value="Genomic_DNA"/>
</dbReference>
<evidence type="ECO:0000313" key="1">
    <source>
        <dbReference type="EMBL" id="VEL11872.1"/>
    </source>
</evidence>
<evidence type="ECO:0000313" key="2">
    <source>
        <dbReference type="Proteomes" id="UP000784294"/>
    </source>
</evidence>
<name>A0A448WHH2_9PLAT</name>
<dbReference type="Proteomes" id="UP000784294">
    <property type="component" value="Unassembled WGS sequence"/>
</dbReference>
<accession>A0A448WHH2</accession>
<keyword evidence="2" id="KW-1185">Reference proteome</keyword>